<evidence type="ECO:0000313" key="5">
    <source>
        <dbReference type="EMBL" id="CAG8498954.1"/>
    </source>
</evidence>
<dbReference type="InterPro" id="IPR013785">
    <property type="entry name" value="Aldolase_TIM"/>
</dbReference>
<dbReference type="Gene3D" id="3.20.20.70">
    <property type="entry name" value="Aldolase class I"/>
    <property type="match status" value="1"/>
</dbReference>
<name>A0A9N9EYM8_FUNMO</name>
<organism evidence="5 6">
    <name type="scientific">Funneliformis mosseae</name>
    <name type="common">Endomycorrhizal fungus</name>
    <name type="synonym">Glomus mosseae</name>
    <dbReference type="NCBI Taxonomy" id="27381"/>
    <lineage>
        <taxon>Eukaryota</taxon>
        <taxon>Fungi</taxon>
        <taxon>Fungi incertae sedis</taxon>
        <taxon>Mucoromycota</taxon>
        <taxon>Glomeromycotina</taxon>
        <taxon>Glomeromycetes</taxon>
        <taxon>Glomerales</taxon>
        <taxon>Glomeraceae</taxon>
        <taxon>Funneliformis</taxon>
    </lineage>
</organism>
<comment type="catalytic activity">
    <reaction evidence="4">
        <text>alpha-D-galactosyl-(1-&gt;3)-1D-myo-inositol + sucrose = raffinose + myo-inositol</text>
        <dbReference type="Rhea" id="RHEA:20161"/>
        <dbReference type="ChEBI" id="CHEBI:16634"/>
        <dbReference type="ChEBI" id="CHEBI:17268"/>
        <dbReference type="ChEBI" id="CHEBI:17505"/>
        <dbReference type="ChEBI" id="CHEBI:17992"/>
        <dbReference type="EC" id="2.4.1.82"/>
    </reaction>
</comment>
<comment type="similarity">
    <text evidence="2">Belongs to the glycosyl hydrolases 36 family.</text>
</comment>
<dbReference type="AlphaFoldDB" id="A0A9N9EYM8"/>
<evidence type="ECO:0000256" key="1">
    <source>
        <dbReference type="ARBA" id="ARBA00001255"/>
    </source>
</evidence>
<dbReference type="PANTHER" id="PTHR31268">
    <property type="match status" value="1"/>
</dbReference>
<dbReference type="GO" id="GO:0047274">
    <property type="term" value="F:galactinol-sucrose galactosyltransferase activity"/>
    <property type="evidence" value="ECO:0007669"/>
    <property type="project" value="UniProtKB-EC"/>
</dbReference>
<dbReference type="PANTHER" id="PTHR31268:SF32">
    <property type="entry name" value="GALACTINOL--SUCROSE GALACTOSYLTRANSFERASE 2-RELATED"/>
    <property type="match status" value="1"/>
</dbReference>
<gene>
    <name evidence="5" type="ORF">FMOSSE_LOCUS3934</name>
</gene>
<dbReference type="InterPro" id="IPR008811">
    <property type="entry name" value="Glycosyl_hydrolases_36"/>
</dbReference>
<keyword evidence="6" id="KW-1185">Reference proteome</keyword>
<accession>A0A9N9EYM8</accession>
<evidence type="ECO:0000256" key="4">
    <source>
        <dbReference type="ARBA" id="ARBA00049426"/>
    </source>
</evidence>
<dbReference type="InterPro" id="IPR017853">
    <property type="entry name" value="GH"/>
</dbReference>
<dbReference type="Proteomes" id="UP000789375">
    <property type="component" value="Unassembled WGS sequence"/>
</dbReference>
<evidence type="ECO:0000313" key="6">
    <source>
        <dbReference type="Proteomes" id="UP000789375"/>
    </source>
</evidence>
<dbReference type="Pfam" id="PF05691">
    <property type="entry name" value="Raffinose_syn"/>
    <property type="match status" value="1"/>
</dbReference>
<keyword evidence="3" id="KW-0119">Carbohydrate metabolism</keyword>
<dbReference type="GO" id="GO:0004557">
    <property type="term" value="F:alpha-galactosidase activity"/>
    <property type="evidence" value="ECO:0007669"/>
    <property type="project" value="UniProtKB-EC"/>
</dbReference>
<comment type="caution">
    <text evidence="5">The sequence shown here is derived from an EMBL/GenBank/DDBJ whole genome shotgun (WGS) entry which is preliminary data.</text>
</comment>
<dbReference type="SUPFAM" id="SSF51445">
    <property type="entry name" value="(Trans)glycosidases"/>
    <property type="match status" value="1"/>
</dbReference>
<reference evidence="5" key="1">
    <citation type="submission" date="2021-06" db="EMBL/GenBank/DDBJ databases">
        <authorList>
            <person name="Kallberg Y."/>
            <person name="Tangrot J."/>
            <person name="Rosling A."/>
        </authorList>
    </citation>
    <scope>NUCLEOTIDE SEQUENCE</scope>
    <source>
        <strain evidence="5">87-6 pot B 2015</strain>
    </source>
</reference>
<evidence type="ECO:0000256" key="2">
    <source>
        <dbReference type="ARBA" id="ARBA00007240"/>
    </source>
</evidence>
<protein>
    <submittedName>
        <fullName evidence="5">8426_t:CDS:1</fullName>
    </submittedName>
</protein>
<dbReference type="EMBL" id="CAJVPP010000627">
    <property type="protein sequence ID" value="CAG8498954.1"/>
    <property type="molecule type" value="Genomic_DNA"/>
</dbReference>
<sequence>MKAYVQPSLSSTTYIHRNEILTFRFYILSAGEYSTSNSLTIQLWSNLKNAVWNGLNFTEKSKEVIFGCKEEKYRVFEVESGTDVEEGWYEFTVRVHSSVWSNDEEWKWLSEGENQNGRIFIGRPKESMLNVISISANLKGIESIFDEHVFDRIEKLQTGNNTRTDSWCTSMSMTISKEFFVYRSLGRPKEFVRYFGLKRMTNWWLVPTTGSEKLNILSEDVQYLIIQQSSGNFVVLIPLTNEKYYSSLNSDDSGELILKCAINSKCDKEVEVKLVISRGWDLSDSVKSCMEATKKITFREDVEHESARVKSHGIDYYDKLGYCTWNAFYDNVREDDLLRALRSLHNVGIQIGYIILDDGWQKINKNREMQGFEANQEKFPSGLKGLIDKVKKEFPYVENFGVWHTLWGYWNGVDPSSLSTKYDIHKNTYQNAKAAHIISPKDIHRFYNDFYSYLKEQGVNMVKTDFQACFDDIIDHEECKWWWVDYQKALIECSNKYFNQKIIYCMAHSPFIMQNTLSNKSILSGDSKPLFRNSDDYYPDIEESHSWHIYTNLMNNLFTMHLYSIPEWDMCQSYHKYGEYHAAARTISGSPMYITDLPDHHNVEILKKCLVKTPKNTMQLLRCEQSAVPSGNTDDLFLNLTKVDKLLKILNKNGRIRVLGLWNCRDKDIIDQINIRESLRFGEYSMKESEDVKEDIVIYFVKNKELVSLKKENINVMVRKQSFEIVLFIPVDMLNIDNYRIKMACIGLIDKYNGSNAILSSELKRIRNQAVYYANLVGYGECGFYIWCDKGNIVNINVYSNDDEVEDKNIKYEMEKYMLIVQLGNNERECEKDSVKLRIEVNFDV</sequence>
<proteinExistence type="inferred from homology"/>
<evidence type="ECO:0000256" key="3">
    <source>
        <dbReference type="ARBA" id="ARBA00023277"/>
    </source>
</evidence>
<comment type="catalytic activity">
    <reaction evidence="1">
        <text>Hydrolysis of terminal, non-reducing alpha-D-galactose residues in alpha-D-galactosides, including galactose oligosaccharides, galactomannans and galactolipids.</text>
        <dbReference type="EC" id="3.2.1.22"/>
    </reaction>
</comment>